<sequence length="231" mass="26386">MAEEQRKEEEKCRDDELELMRKEDAATKKIEKTSGRKERTDAKSQNARLKALKTARDVAEKALKKREAPRLRGKECERQQKSVKKHIERPSDKGNAKSFSNPHTKNLHLTIESQNVSSASYTPANDDCFTELVLTKIAPGTILAKGTWGRHKFTRPRLPFQHLLEQLTRPQLLLERLTRPRLQVPSSNGSSARNPARKASAERPTKKARQQASNSFKDTIHLNITNYYAAY</sequence>
<keyword evidence="3" id="KW-1185">Reference proteome</keyword>
<dbReference type="EMBL" id="JBIMZQ010000001">
    <property type="protein sequence ID" value="KAL3674329.1"/>
    <property type="molecule type" value="Genomic_DNA"/>
</dbReference>
<evidence type="ECO:0000313" key="2">
    <source>
        <dbReference type="EMBL" id="KAL3674329.1"/>
    </source>
</evidence>
<feature type="region of interest" description="Disordered" evidence="1">
    <location>
        <begin position="62"/>
        <end position="103"/>
    </location>
</feature>
<organism evidence="2 3">
    <name type="scientific">Phytophthora oleae</name>
    <dbReference type="NCBI Taxonomy" id="2107226"/>
    <lineage>
        <taxon>Eukaryota</taxon>
        <taxon>Sar</taxon>
        <taxon>Stramenopiles</taxon>
        <taxon>Oomycota</taxon>
        <taxon>Peronosporomycetes</taxon>
        <taxon>Peronosporales</taxon>
        <taxon>Peronosporaceae</taxon>
        <taxon>Phytophthora</taxon>
    </lineage>
</organism>
<dbReference type="Proteomes" id="UP001632037">
    <property type="component" value="Unassembled WGS sequence"/>
</dbReference>
<feature type="region of interest" description="Disordered" evidence="1">
    <location>
        <begin position="1"/>
        <end position="50"/>
    </location>
</feature>
<comment type="caution">
    <text evidence="2">The sequence shown here is derived from an EMBL/GenBank/DDBJ whole genome shotgun (WGS) entry which is preliminary data.</text>
</comment>
<feature type="region of interest" description="Disordered" evidence="1">
    <location>
        <begin position="179"/>
        <end position="214"/>
    </location>
</feature>
<proteinExistence type="predicted"/>
<feature type="compositionally biased region" description="Polar residues" evidence="1">
    <location>
        <begin position="184"/>
        <end position="193"/>
    </location>
</feature>
<dbReference type="AlphaFoldDB" id="A0ABD3GAZ5"/>
<gene>
    <name evidence="2" type="ORF">V7S43_000285</name>
</gene>
<evidence type="ECO:0000256" key="1">
    <source>
        <dbReference type="SAM" id="MobiDB-lite"/>
    </source>
</evidence>
<feature type="compositionally biased region" description="Basic and acidic residues" evidence="1">
    <location>
        <begin position="1"/>
        <end position="42"/>
    </location>
</feature>
<reference evidence="2 3" key="1">
    <citation type="submission" date="2024-09" db="EMBL/GenBank/DDBJ databases">
        <title>Genome sequencing and assembly of Phytophthora oleae, isolate VK10A, causative agent of rot of olive drupes.</title>
        <authorList>
            <person name="Conti Taguali S."/>
            <person name="Riolo M."/>
            <person name="La Spada F."/>
            <person name="Cacciola S.O."/>
            <person name="Dionisio G."/>
        </authorList>
    </citation>
    <scope>NUCLEOTIDE SEQUENCE [LARGE SCALE GENOMIC DNA]</scope>
    <source>
        <strain evidence="2 3">VK10A</strain>
    </source>
</reference>
<name>A0ABD3GAZ5_9STRA</name>
<accession>A0ABD3GAZ5</accession>
<protein>
    <submittedName>
        <fullName evidence="2">Uncharacterized protein</fullName>
    </submittedName>
</protein>
<evidence type="ECO:0000313" key="3">
    <source>
        <dbReference type="Proteomes" id="UP001632037"/>
    </source>
</evidence>
<feature type="compositionally biased region" description="Basic and acidic residues" evidence="1">
    <location>
        <begin position="62"/>
        <end position="80"/>
    </location>
</feature>